<feature type="transmembrane region" description="Helical" evidence="1">
    <location>
        <begin position="147"/>
        <end position="169"/>
    </location>
</feature>
<keyword evidence="3" id="KW-1185">Reference proteome</keyword>
<feature type="transmembrane region" description="Helical" evidence="1">
    <location>
        <begin position="181"/>
        <end position="201"/>
    </location>
</feature>
<comment type="caution">
    <text evidence="2">The sequence shown here is derived from an EMBL/GenBank/DDBJ whole genome shotgun (WGS) entry which is preliminary data.</text>
</comment>
<proteinExistence type="predicted"/>
<keyword evidence="1" id="KW-0812">Transmembrane</keyword>
<gene>
    <name evidence="2" type="ORF">CVV68_01065</name>
</gene>
<dbReference type="GO" id="GO:0005886">
    <property type="term" value="C:plasma membrane"/>
    <property type="evidence" value="ECO:0007669"/>
    <property type="project" value="UniProtKB-SubCell"/>
</dbReference>
<feature type="transmembrane region" description="Helical" evidence="1">
    <location>
        <begin position="102"/>
        <end position="127"/>
    </location>
</feature>
<dbReference type="Pfam" id="PF12679">
    <property type="entry name" value="ABC2_membrane_2"/>
    <property type="match status" value="1"/>
</dbReference>
<organism evidence="2 3">
    <name type="scientific">Arthrobacter livingstonensis</name>
    <dbReference type="NCBI Taxonomy" id="670078"/>
    <lineage>
        <taxon>Bacteria</taxon>
        <taxon>Bacillati</taxon>
        <taxon>Actinomycetota</taxon>
        <taxon>Actinomycetes</taxon>
        <taxon>Micrococcales</taxon>
        <taxon>Micrococcaceae</taxon>
        <taxon>Arthrobacter</taxon>
    </lineage>
</organism>
<dbReference type="OrthoDB" id="157137at2"/>
<dbReference type="RefSeq" id="WP_110499153.1">
    <property type="nucleotide sequence ID" value="NZ_QJVD01000001.1"/>
</dbReference>
<evidence type="ECO:0000256" key="1">
    <source>
        <dbReference type="SAM" id="Phobius"/>
    </source>
</evidence>
<dbReference type="GO" id="GO:0140359">
    <property type="term" value="F:ABC-type transporter activity"/>
    <property type="evidence" value="ECO:0007669"/>
    <property type="project" value="InterPro"/>
</dbReference>
<keyword evidence="1" id="KW-1133">Transmembrane helix</keyword>
<protein>
    <recommendedName>
        <fullName evidence="4">ABC transporter permease</fullName>
    </recommendedName>
</protein>
<evidence type="ECO:0008006" key="4">
    <source>
        <dbReference type="Google" id="ProtNLM"/>
    </source>
</evidence>
<feature type="transmembrane region" description="Helical" evidence="1">
    <location>
        <begin position="25"/>
        <end position="48"/>
    </location>
</feature>
<reference evidence="2 3" key="1">
    <citation type="submission" date="2018-05" db="EMBL/GenBank/DDBJ databases">
        <title>Genetic diversity of glacier-inhabiting Cryobacterium bacteria in China and description of Cryobacterium mengkeensis sp. nov. and Arthrobacter glacialis sp. nov.</title>
        <authorList>
            <person name="Liu Q."/>
            <person name="Xin Y.-H."/>
        </authorList>
    </citation>
    <scope>NUCLEOTIDE SEQUENCE [LARGE SCALE GENOMIC DNA]</scope>
    <source>
        <strain evidence="2 3">LI2</strain>
    </source>
</reference>
<evidence type="ECO:0000313" key="3">
    <source>
        <dbReference type="Proteomes" id="UP000247832"/>
    </source>
</evidence>
<feature type="transmembrane region" description="Helical" evidence="1">
    <location>
        <begin position="60"/>
        <end position="81"/>
    </location>
</feature>
<sequence>MNTRRRHVRAIFINEVRELRRNRSLIVGMAIFPAVFCIQPLVQVLLLSSSASTGLRSEHVLLYMLGIPALVPSFIAAYSVVGERQQGTLEPVLTTPILREELLLAKALAALIPSVAIAYIVFGLFLICVEFFASPGVATALIRLPDLLAQLAFTPLLAGFSIWAAILISTRSNDVRVAQQLAVLANLPPIAVTTLIAFNVIPASLTTALVAAATLLVLDAAGWRIVAAAFDREKLITGTH</sequence>
<keyword evidence="1" id="KW-0472">Membrane</keyword>
<evidence type="ECO:0000313" key="2">
    <source>
        <dbReference type="EMBL" id="PYI69730.1"/>
    </source>
</evidence>
<dbReference type="AlphaFoldDB" id="A0A2V5LP38"/>
<accession>A0A2V5LP38</accession>
<feature type="transmembrane region" description="Helical" evidence="1">
    <location>
        <begin position="207"/>
        <end position="226"/>
    </location>
</feature>
<dbReference type="EMBL" id="QJVD01000001">
    <property type="protein sequence ID" value="PYI69730.1"/>
    <property type="molecule type" value="Genomic_DNA"/>
</dbReference>
<name>A0A2V5LP38_9MICC</name>
<dbReference type="Proteomes" id="UP000247832">
    <property type="component" value="Unassembled WGS sequence"/>
</dbReference>